<organism evidence="1 2">
    <name type="scientific">Candidatus Magasanikbacteria bacterium RIFCSPHIGHO2_02_FULL_47_14</name>
    <dbReference type="NCBI Taxonomy" id="1798680"/>
    <lineage>
        <taxon>Bacteria</taxon>
        <taxon>Candidatus Magasanikiibacteriota</taxon>
    </lineage>
</organism>
<dbReference type="InterPro" id="IPR003795">
    <property type="entry name" value="DUF192"/>
</dbReference>
<gene>
    <name evidence="1" type="ORF">A3J66_03375</name>
</gene>
<dbReference type="PANTHER" id="PTHR37953">
    <property type="entry name" value="UPF0127 PROTEIN MJ1496"/>
    <property type="match status" value="1"/>
</dbReference>
<reference evidence="1 2" key="1">
    <citation type="journal article" date="2016" name="Nat. Commun.">
        <title>Thousands of microbial genomes shed light on interconnected biogeochemical processes in an aquifer system.</title>
        <authorList>
            <person name="Anantharaman K."/>
            <person name="Brown C.T."/>
            <person name="Hug L.A."/>
            <person name="Sharon I."/>
            <person name="Castelle C.J."/>
            <person name="Probst A.J."/>
            <person name="Thomas B.C."/>
            <person name="Singh A."/>
            <person name="Wilkins M.J."/>
            <person name="Karaoz U."/>
            <person name="Brodie E.L."/>
            <person name="Williams K.H."/>
            <person name="Hubbard S.S."/>
            <person name="Banfield J.F."/>
        </authorList>
    </citation>
    <scope>NUCLEOTIDE SEQUENCE [LARGE SCALE GENOMIC DNA]</scope>
</reference>
<accession>A0A1F6M3X4</accession>
<name>A0A1F6M3X4_9BACT</name>
<dbReference type="EMBL" id="MFQB01000037">
    <property type="protein sequence ID" value="OGH66351.1"/>
    <property type="molecule type" value="Genomic_DNA"/>
</dbReference>
<evidence type="ECO:0000313" key="2">
    <source>
        <dbReference type="Proteomes" id="UP000176282"/>
    </source>
</evidence>
<dbReference type="PANTHER" id="PTHR37953:SF1">
    <property type="entry name" value="UPF0127 PROTEIN MJ1496"/>
    <property type="match status" value="1"/>
</dbReference>
<dbReference type="AlphaFoldDB" id="A0A1F6M3X4"/>
<comment type="caution">
    <text evidence="1">The sequence shown here is derived from an EMBL/GenBank/DDBJ whole genome shotgun (WGS) entry which is preliminary data.</text>
</comment>
<sequence length="153" mass="17725">MAKKIGKYQLILLIAFFISAAVLKIWQYHWPEAVVELKKEQLTVLVAKTPWHWHRGLGKRDTLEPYDGMIFLFPFAERHAFVMRDTRFPLDIVWLERGTVVDIAQHVQPEDLPEEELTKYIPRAVANMVLELPAGWSETNELEIGDALTVLSE</sequence>
<dbReference type="Gene3D" id="2.60.120.1140">
    <property type="entry name" value="Protein of unknown function DUF192"/>
    <property type="match status" value="1"/>
</dbReference>
<dbReference type="STRING" id="1798680.A3J66_03375"/>
<dbReference type="InterPro" id="IPR038695">
    <property type="entry name" value="Saro_0823-like_sf"/>
</dbReference>
<evidence type="ECO:0000313" key="1">
    <source>
        <dbReference type="EMBL" id="OGH66351.1"/>
    </source>
</evidence>
<dbReference type="Pfam" id="PF02643">
    <property type="entry name" value="DUF192"/>
    <property type="match status" value="1"/>
</dbReference>
<evidence type="ECO:0008006" key="3">
    <source>
        <dbReference type="Google" id="ProtNLM"/>
    </source>
</evidence>
<protein>
    <recommendedName>
        <fullName evidence="3">DUF192 domain-containing protein</fullName>
    </recommendedName>
</protein>
<proteinExistence type="predicted"/>
<dbReference type="Proteomes" id="UP000176282">
    <property type="component" value="Unassembled WGS sequence"/>
</dbReference>